<protein>
    <submittedName>
        <fullName evidence="1">Uncharacterized protein</fullName>
    </submittedName>
</protein>
<gene>
    <name evidence="1" type="ORF">D0C37_12245</name>
</gene>
<organism evidence="1 2">
    <name type="scientific">Streptomyces koyangensis</name>
    <dbReference type="NCBI Taxonomy" id="188770"/>
    <lineage>
        <taxon>Bacteria</taxon>
        <taxon>Bacillati</taxon>
        <taxon>Actinomycetota</taxon>
        <taxon>Actinomycetes</taxon>
        <taxon>Kitasatosporales</taxon>
        <taxon>Streptomycetaceae</taxon>
        <taxon>Streptomyces</taxon>
        <taxon>Streptomyces aurantiacus group</taxon>
    </lineage>
</organism>
<dbReference type="InterPro" id="IPR046224">
    <property type="entry name" value="DUF6257"/>
</dbReference>
<reference evidence="1 2" key="1">
    <citation type="submission" date="2018-08" db="EMBL/GenBank/DDBJ databases">
        <authorList>
            <person name="Ferrada E.E."/>
            <person name="Latorre B.A."/>
        </authorList>
    </citation>
    <scope>NUCLEOTIDE SEQUENCE [LARGE SCALE GENOMIC DNA]</scope>
    <source>
        <strain evidence="1 2">VK-A60T</strain>
    </source>
</reference>
<dbReference type="AlphaFoldDB" id="A0A385DAC0"/>
<name>A0A385DAC0_9ACTN</name>
<proteinExistence type="predicted"/>
<dbReference type="GeneID" id="300114959"/>
<dbReference type="RefSeq" id="WP_117349303.1">
    <property type="nucleotide sequence ID" value="NZ_CP031742.1"/>
</dbReference>
<dbReference type="Pfam" id="PF19771">
    <property type="entry name" value="DUF6257"/>
    <property type="match status" value="1"/>
</dbReference>
<accession>A0A385DAC0</accession>
<dbReference type="KEGG" id="sky:D0C37_12245"/>
<dbReference type="Proteomes" id="UP000259636">
    <property type="component" value="Chromosome"/>
</dbReference>
<dbReference type="EMBL" id="CP031742">
    <property type="protein sequence ID" value="AXQ55296.1"/>
    <property type="molecule type" value="Genomic_DNA"/>
</dbReference>
<evidence type="ECO:0000313" key="1">
    <source>
        <dbReference type="EMBL" id="AXQ55296.1"/>
    </source>
</evidence>
<evidence type="ECO:0000313" key="2">
    <source>
        <dbReference type="Proteomes" id="UP000259636"/>
    </source>
</evidence>
<sequence>MGAPVPAKPEPTLTASEKAKAAWLIARMGKRAIAGPDVYQEDLEKKLDRLMETARKREAKAKTPR</sequence>